<dbReference type="Proteomes" id="UP001335737">
    <property type="component" value="Unassembled WGS sequence"/>
</dbReference>
<feature type="domain" description="Peptidase S8/S53" evidence="10">
    <location>
        <begin position="129"/>
        <end position="516"/>
    </location>
</feature>
<name>A0ABU6KH06_9BACI</name>
<evidence type="ECO:0000256" key="5">
    <source>
        <dbReference type="ARBA" id="ARBA00022729"/>
    </source>
</evidence>
<keyword evidence="2" id="KW-0134">Cell wall</keyword>
<dbReference type="Pfam" id="PF02225">
    <property type="entry name" value="PA"/>
    <property type="match status" value="1"/>
</dbReference>
<sequence length="733" mass="80667">MRRILSLLTIITALIVVPLQSEALERQKDIQSVIIEVEGNPRDHKAYIEIYHPFIDVIATYEQLFNGLALQGTPDRLAKMESLDFIKAIHTVQTYETTVLTTSLTFNKLSERGPNAILPSDFNTTNYTGEGVKVGVIDTGIDYNHPDLIKNYKAGFDLVDLDDDPMETGREDGIPTIHGSHVAGIIAANGDLQGVAPDADIYAYRALGPGGSGTSVQVIAAMEQAVKDGVDVMNLSLGNSVNGPDYPTSVAVDRAVDLGVAVVIANGNNGPNNWTVGSPATATKALSVGASTPPQHIPYLYEATTDKSIPLQVMLGSKPWNLAKTYPIVKGDDPQTSIAGKIALYKRDERIPFYEKAKRAEEVGAAAVVIYNNEEGILQGMIDHPNPVTIPVAAITKQDGEWLYQQLEEGAFYLETAYIETENTIADFSSRGPVTVNWDIKPDVLAPGTSIVSTVPGGYQELQGTSMAAPHVAGAIALVKEAQPEWTNEQIIGSLKTTALRMRTAEGYPDQPIVQGMGEIQPGRAIEAETIIYDPLLAFGKINNNMETKTIEVTLENTTDEAQRYSFDIPKKQKGIQWKMPQSFTLNKKERKTIPIEISITAGQLSEGMHQGWLTLNQYDQTYHLPYLFVNKTADNPKVMGFEFTLKPFSDENYLYQIYITDPARRVEIALYDQDTLLFDRLFLEKDDLHVGMNEGQLDQSELGKPGEYTALITVYLEDGTYESYESVLYIEP</sequence>
<protein>
    <submittedName>
        <fullName evidence="12">S8 family serine peptidase</fullName>
    </submittedName>
</protein>
<evidence type="ECO:0000313" key="12">
    <source>
        <dbReference type="EMBL" id="MEC5424465.1"/>
    </source>
</evidence>
<evidence type="ECO:0000259" key="11">
    <source>
        <dbReference type="Pfam" id="PF02225"/>
    </source>
</evidence>
<dbReference type="PROSITE" id="PS00138">
    <property type="entry name" value="SUBTILASE_SER"/>
    <property type="match status" value="1"/>
</dbReference>
<evidence type="ECO:0000256" key="6">
    <source>
        <dbReference type="ARBA" id="ARBA00022801"/>
    </source>
</evidence>
<dbReference type="InterPro" id="IPR050131">
    <property type="entry name" value="Peptidase_S8_subtilisin-like"/>
</dbReference>
<comment type="similarity">
    <text evidence="1 8 9">Belongs to the peptidase S8 family.</text>
</comment>
<evidence type="ECO:0000256" key="2">
    <source>
        <dbReference type="ARBA" id="ARBA00022512"/>
    </source>
</evidence>
<dbReference type="PROSITE" id="PS00136">
    <property type="entry name" value="SUBTILASE_ASP"/>
    <property type="match status" value="1"/>
</dbReference>
<dbReference type="Pfam" id="PF00082">
    <property type="entry name" value="Peptidase_S8"/>
    <property type="match status" value="1"/>
</dbReference>
<dbReference type="PANTHER" id="PTHR43806">
    <property type="entry name" value="PEPTIDASE S8"/>
    <property type="match status" value="1"/>
</dbReference>
<keyword evidence="6 8" id="KW-0378">Hydrolase</keyword>
<keyword evidence="7 8" id="KW-0720">Serine protease</keyword>
<feature type="domain" description="PA" evidence="11">
    <location>
        <begin position="325"/>
        <end position="403"/>
    </location>
</feature>
<dbReference type="Gene3D" id="3.40.50.200">
    <property type="entry name" value="Peptidase S8/S53 domain"/>
    <property type="match status" value="1"/>
</dbReference>
<dbReference type="InterPro" id="IPR036852">
    <property type="entry name" value="Peptidase_S8/S53_dom_sf"/>
</dbReference>
<keyword evidence="4 8" id="KW-0645">Protease</keyword>
<reference evidence="12 13" key="1">
    <citation type="journal article" date="2024" name="Int. J. Syst. Evol. Microbiol.">
        <title>Virgibacillus tibetensis sp. nov., isolated from salt lake on the Tibetan Plateau of China.</title>
        <authorList>
            <person name="Phurbu D."/>
            <person name="Liu Z.-X."/>
            <person name="Wang R."/>
            <person name="Zheng Y.-Y."/>
            <person name="Liu H.-C."/>
            <person name="Zhou Y.-G."/>
            <person name="Yu Y.-J."/>
            <person name="Li A.-H."/>
        </authorList>
    </citation>
    <scope>NUCLEOTIDE SEQUENCE [LARGE SCALE GENOMIC DNA]</scope>
    <source>
        <strain evidence="12 13">C22-A2</strain>
    </source>
</reference>
<feature type="active site" description="Charge relay system" evidence="8">
    <location>
        <position position="178"/>
    </location>
</feature>
<dbReference type="InterPro" id="IPR022398">
    <property type="entry name" value="Peptidase_S8_His-AS"/>
</dbReference>
<feature type="active site" description="Charge relay system" evidence="8">
    <location>
        <position position="466"/>
    </location>
</feature>
<dbReference type="SUPFAM" id="SSF52743">
    <property type="entry name" value="Subtilisin-like"/>
    <property type="match status" value="1"/>
</dbReference>
<comment type="caution">
    <text evidence="12">The sequence shown here is derived from an EMBL/GenBank/DDBJ whole genome shotgun (WGS) entry which is preliminary data.</text>
</comment>
<evidence type="ECO:0000256" key="3">
    <source>
        <dbReference type="ARBA" id="ARBA00022525"/>
    </source>
</evidence>
<dbReference type="InterPro" id="IPR046450">
    <property type="entry name" value="PA_dom_sf"/>
</dbReference>
<dbReference type="EMBL" id="JARZFX010000006">
    <property type="protein sequence ID" value="MEC5424465.1"/>
    <property type="molecule type" value="Genomic_DNA"/>
</dbReference>
<keyword evidence="3" id="KW-0964">Secreted</keyword>
<dbReference type="CDD" id="cd02133">
    <property type="entry name" value="PA_C5a_like"/>
    <property type="match status" value="1"/>
</dbReference>
<evidence type="ECO:0000256" key="4">
    <source>
        <dbReference type="ARBA" id="ARBA00022670"/>
    </source>
</evidence>
<dbReference type="InterPro" id="IPR034213">
    <property type="entry name" value="S8_Vpr-like"/>
</dbReference>
<proteinExistence type="inferred from homology"/>
<dbReference type="SUPFAM" id="SSF52025">
    <property type="entry name" value="PA domain"/>
    <property type="match status" value="1"/>
</dbReference>
<dbReference type="PRINTS" id="PR00723">
    <property type="entry name" value="SUBTILISIN"/>
</dbReference>
<dbReference type="CDD" id="cd07474">
    <property type="entry name" value="Peptidases_S8_subtilisin_Vpr-like"/>
    <property type="match status" value="1"/>
</dbReference>
<keyword evidence="5" id="KW-0732">Signal</keyword>
<keyword evidence="13" id="KW-1185">Reference proteome</keyword>
<evidence type="ECO:0000259" key="10">
    <source>
        <dbReference type="Pfam" id="PF00082"/>
    </source>
</evidence>
<dbReference type="PROSITE" id="PS00137">
    <property type="entry name" value="SUBTILASE_HIS"/>
    <property type="match status" value="1"/>
</dbReference>
<feature type="active site" description="Charge relay system" evidence="8">
    <location>
        <position position="138"/>
    </location>
</feature>
<evidence type="ECO:0000256" key="9">
    <source>
        <dbReference type="RuleBase" id="RU003355"/>
    </source>
</evidence>
<dbReference type="InterPro" id="IPR023827">
    <property type="entry name" value="Peptidase_S8_Asp-AS"/>
</dbReference>
<dbReference type="PROSITE" id="PS51892">
    <property type="entry name" value="SUBTILASE"/>
    <property type="match status" value="1"/>
</dbReference>
<organism evidence="12 13">
    <name type="scientific">Virgibacillus tibetensis</name>
    <dbReference type="NCBI Taxonomy" id="3042313"/>
    <lineage>
        <taxon>Bacteria</taxon>
        <taxon>Bacillati</taxon>
        <taxon>Bacillota</taxon>
        <taxon>Bacilli</taxon>
        <taxon>Bacillales</taxon>
        <taxon>Bacillaceae</taxon>
        <taxon>Virgibacillus</taxon>
    </lineage>
</organism>
<evidence type="ECO:0000313" key="13">
    <source>
        <dbReference type="Proteomes" id="UP001335737"/>
    </source>
</evidence>
<evidence type="ECO:0000256" key="7">
    <source>
        <dbReference type="ARBA" id="ARBA00022825"/>
    </source>
</evidence>
<gene>
    <name evidence="12" type="ORF">QGM71_13275</name>
</gene>
<evidence type="ECO:0000256" key="8">
    <source>
        <dbReference type="PROSITE-ProRule" id="PRU01240"/>
    </source>
</evidence>
<dbReference type="RefSeq" id="WP_327608032.1">
    <property type="nucleotide sequence ID" value="NZ_JARZFX010000006.1"/>
</dbReference>
<dbReference type="InterPro" id="IPR023828">
    <property type="entry name" value="Peptidase_S8_Ser-AS"/>
</dbReference>
<dbReference type="InterPro" id="IPR000209">
    <property type="entry name" value="Peptidase_S8/S53_dom"/>
</dbReference>
<dbReference type="InterPro" id="IPR003137">
    <property type="entry name" value="PA_domain"/>
</dbReference>
<accession>A0ABU6KH06</accession>
<dbReference type="Gene3D" id="3.50.30.30">
    <property type="match status" value="1"/>
</dbReference>
<dbReference type="InterPro" id="IPR015500">
    <property type="entry name" value="Peptidase_S8_subtilisin-rel"/>
</dbReference>
<evidence type="ECO:0000256" key="1">
    <source>
        <dbReference type="ARBA" id="ARBA00011073"/>
    </source>
</evidence>
<dbReference type="PANTHER" id="PTHR43806:SF65">
    <property type="entry name" value="SERINE PROTEASE APRX"/>
    <property type="match status" value="1"/>
</dbReference>